<accession>A0AAD5SQH3</accession>
<sequence length="462" mass="53230">MRKEYDAAVQFNPEAKPPISDESIRNLLAVLMYGGNQNSVLLIDNVAHMRYIKETVRNLWEDMEKFAISPSLETLRGFLEAFCRSKNKKMVKSVHESMIEIVGAQKQKLSYRDREALICAHAICENHEEVVKLFDEFDQSKLKITRAIFENGLRSLAALEKHSRVLNIFPKISLTHLICPTNDILEIILTSLVKACPKQDQNIRIYLKNVTDFVNKTLKIKRNNDVHIITRRAYKPLIEAYIRYGMRKQALHEYFVLKSIFETDEAAKINTEIQEIIPGTEIHRKILMEVRFMPLSLIANILELTSFLSAPDLSEAVSFFESEVLLKKDRVLSRWLTLEKKWRENHELKITSAEKVANSIPRQSPRHVEAVEIVDTLRGALDDGLPVRVGLNGPFSACYIAIYGGFRMKLEKRLAADGKITDVFSVSEINYLAEKIKYLMNLEREIVAEVLQPSQIIYFFEE</sequence>
<keyword evidence="2" id="KW-1185">Reference proteome</keyword>
<reference evidence="1" key="1">
    <citation type="submission" date="2020-05" db="EMBL/GenBank/DDBJ databases">
        <title>Phylogenomic resolution of chytrid fungi.</title>
        <authorList>
            <person name="Stajich J.E."/>
            <person name="Amses K."/>
            <person name="Simmons R."/>
            <person name="Seto K."/>
            <person name="Myers J."/>
            <person name="Bonds A."/>
            <person name="Quandt C.A."/>
            <person name="Barry K."/>
            <person name="Liu P."/>
            <person name="Grigoriev I."/>
            <person name="Longcore J.E."/>
            <person name="James T.Y."/>
        </authorList>
    </citation>
    <scope>NUCLEOTIDE SEQUENCE</scope>
    <source>
        <strain evidence="1">JEL0513</strain>
    </source>
</reference>
<gene>
    <name evidence="1" type="ORF">HK100_006407</name>
</gene>
<comment type="caution">
    <text evidence="1">The sequence shown here is derived from an EMBL/GenBank/DDBJ whole genome shotgun (WGS) entry which is preliminary data.</text>
</comment>
<organism evidence="1 2">
    <name type="scientific">Physocladia obscura</name>
    <dbReference type="NCBI Taxonomy" id="109957"/>
    <lineage>
        <taxon>Eukaryota</taxon>
        <taxon>Fungi</taxon>
        <taxon>Fungi incertae sedis</taxon>
        <taxon>Chytridiomycota</taxon>
        <taxon>Chytridiomycota incertae sedis</taxon>
        <taxon>Chytridiomycetes</taxon>
        <taxon>Chytridiales</taxon>
        <taxon>Chytriomycetaceae</taxon>
        <taxon>Physocladia</taxon>
    </lineage>
</organism>
<dbReference type="AlphaFoldDB" id="A0AAD5SQH3"/>
<dbReference type="Proteomes" id="UP001211907">
    <property type="component" value="Unassembled WGS sequence"/>
</dbReference>
<evidence type="ECO:0000313" key="1">
    <source>
        <dbReference type="EMBL" id="KAJ3093809.1"/>
    </source>
</evidence>
<dbReference type="EMBL" id="JADGJH010002975">
    <property type="protein sequence ID" value="KAJ3093809.1"/>
    <property type="molecule type" value="Genomic_DNA"/>
</dbReference>
<evidence type="ECO:0000313" key="2">
    <source>
        <dbReference type="Proteomes" id="UP001211907"/>
    </source>
</evidence>
<protein>
    <submittedName>
        <fullName evidence="1">Uncharacterized protein</fullName>
    </submittedName>
</protein>
<proteinExistence type="predicted"/>
<dbReference type="Gene3D" id="1.25.40.10">
    <property type="entry name" value="Tetratricopeptide repeat domain"/>
    <property type="match status" value="1"/>
</dbReference>
<dbReference type="InterPro" id="IPR011990">
    <property type="entry name" value="TPR-like_helical_dom_sf"/>
</dbReference>
<name>A0AAD5SQH3_9FUNG</name>